<dbReference type="EMBL" id="EAAA01000619">
    <property type="status" value="NOT_ANNOTATED_CDS"/>
    <property type="molecule type" value="Genomic_DNA"/>
</dbReference>
<evidence type="ECO:0000313" key="3">
    <source>
        <dbReference type="Proteomes" id="UP000008144"/>
    </source>
</evidence>
<evidence type="ECO:0000256" key="1">
    <source>
        <dbReference type="SAM" id="MobiDB-lite"/>
    </source>
</evidence>
<name>F6Q259_CIOIN</name>
<dbReference type="InParanoid" id="F6Q259"/>
<dbReference type="AlphaFoldDB" id="F6Q259"/>
<dbReference type="Ensembl" id="ENSCINT00000025548.2">
    <property type="protein sequence ID" value="ENSCINP00000025302.2"/>
    <property type="gene ID" value="ENSCING00000013885.2"/>
</dbReference>
<reference evidence="2" key="3">
    <citation type="submission" date="2025-08" db="UniProtKB">
        <authorList>
            <consortium name="Ensembl"/>
        </authorList>
    </citation>
    <scope>IDENTIFICATION</scope>
</reference>
<feature type="region of interest" description="Disordered" evidence="1">
    <location>
        <begin position="1"/>
        <end position="25"/>
    </location>
</feature>
<accession>F6Q259</accession>
<organism evidence="2 3">
    <name type="scientific">Ciona intestinalis</name>
    <name type="common">Transparent sea squirt</name>
    <name type="synonym">Ascidia intestinalis</name>
    <dbReference type="NCBI Taxonomy" id="7719"/>
    <lineage>
        <taxon>Eukaryota</taxon>
        <taxon>Metazoa</taxon>
        <taxon>Chordata</taxon>
        <taxon>Tunicata</taxon>
        <taxon>Ascidiacea</taxon>
        <taxon>Phlebobranchia</taxon>
        <taxon>Cionidae</taxon>
        <taxon>Ciona</taxon>
    </lineage>
</organism>
<protein>
    <submittedName>
        <fullName evidence="2">Uncharacterized protein</fullName>
    </submittedName>
</protein>
<feature type="region of interest" description="Disordered" evidence="1">
    <location>
        <begin position="112"/>
        <end position="143"/>
    </location>
</feature>
<reference evidence="2" key="2">
    <citation type="journal article" date="2008" name="Genome Biol.">
        <title>Improved genome assembly and evidence-based global gene model set for the chordate Ciona intestinalis: new insight into intron and operon populations.</title>
        <authorList>
            <person name="Satou Y."/>
            <person name="Mineta K."/>
            <person name="Ogasawara M."/>
            <person name="Sasakura Y."/>
            <person name="Shoguchi E."/>
            <person name="Ueno K."/>
            <person name="Yamada L."/>
            <person name="Matsumoto J."/>
            <person name="Wasserscheid J."/>
            <person name="Dewar K."/>
            <person name="Wiley G.B."/>
            <person name="Macmil S.L."/>
            <person name="Roe B.A."/>
            <person name="Zeller R.W."/>
            <person name="Hastings K.E."/>
            <person name="Lemaire P."/>
            <person name="Lindquist E."/>
            <person name="Endo T."/>
            <person name="Hotta K."/>
            <person name="Inaba K."/>
        </authorList>
    </citation>
    <scope>NUCLEOTIDE SEQUENCE [LARGE SCALE GENOMIC DNA]</scope>
    <source>
        <strain evidence="2">wild type</strain>
    </source>
</reference>
<sequence>MSQCNSAELSTNLSNSTPPYDGSEMDLDAEELFNELGDVLLNDSNVSDKTMENNSPVKSEENIETATNPVENENDDAEIGQPDIKPMRRCIVKLPVMKNSMLANAIVPKKSAQNAAKKSNRKKTLSAKAKENQKVKDERPFDEGFYPQEIPEIKSYPNNVIVKEINSLVAQLQNKDLQKFGDKSRNAVLA</sequence>
<dbReference type="HOGENOM" id="CLU_1431039_0_0_1"/>
<feature type="compositionally biased region" description="Polar residues" evidence="1">
    <location>
        <begin position="44"/>
        <end position="57"/>
    </location>
</feature>
<feature type="compositionally biased region" description="Polar residues" evidence="1">
    <location>
        <begin position="1"/>
        <end position="18"/>
    </location>
</feature>
<keyword evidence="3" id="KW-1185">Reference proteome</keyword>
<dbReference type="Proteomes" id="UP000008144">
    <property type="component" value="Chromosome 10"/>
</dbReference>
<feature type="compositionally biased region" description="Basic and acidic residues" evidence="1">
    <location>
        <begin position="128"/>
        <end position="142"/>
    </location>
</feature>
<proteinExistence type="predicted"/>
<evidence type="ECO:0000313" key="2">
    <source>
        <dbReference type="Ensembl" id="ENSCINP00000025302.2"/>
    </source>
</evidence>
<feature type="region of interest" description="Disordered" evidence="1">
    <location>
        <begin position="44"/>
        <end position="81"/>
    </location>
</feature>
<reference evidence="2" key="4">
    <citation type="submission" date="2025-09" db="UniProtKB">
        <authorList>
            <consortium name="Ensembl"/>
        </authorList>
    </citation>
    <scope>IDENTIFICATION</scope>
</reference>
<reference evidence="3" key="1">
    <citation type="journal article" date="2002" name="Science">
        <title>The draft genome of Ciona intestinalis: insights into chordate and vertebrate origins.</title>
        <authorList>
            <person name="Dehal P."/>
            <person name="Satou Y."/>
            <person name="Campbell R.K."/>
            <person name="Chapman J."/>
            <person name="Degnan B."/>
            <person name="De Tomaso A."/>
            <person name="Davidson B."/>
            <person name="Di Gregorio A."/>
            <person name="Gelpke M."/>
            <person name="Goodstein D.M."/>
            <person name="Harafuji N."/>
            <person name="Hastings K.E."/>
            <person name="Ho I."/>
            <person name="Hotta K."/>
            <person name="Huang W."/>
            <person name="Kawashima T."/>
            <person name="Lemaire P."/>
            <person name="Martinez D."/>
            <person name="Meinertzhagen I.A."/>
            <person name="Necula S."/>
            <person name="Nonaka M."/>
            <person name="Putnam N."/>
            <person name="Rash S."/>
            <person name="Saiga H."/>
            <person name="Satake M."/>
            <person name="Terry A."/>
            <person name="Yamada L."/>
            <person name="Wang H.G."/>
            <person name="Awazu S."/>
            <person name="Azumi K."/>
            <person name="Boore J."/>
            <person name="Branno M."/>
            <person name="Chin-Bow S."/>
            <person name="DeSantis R."/>
            <person name="Doyle S."/>
            <person name="Francino P."/>
            <person name="Keys D.N."/>
            <person name="Haga S."/>
            <person name="Hayashi H."/>
            <person name="Hino K."/>
            <person name="Imai K.S."/>
            <person name="Inaba K."/>
            <person name="Kano S."/>
            <person name="Kobayashi K."/>
            <person name="Kobayashi M."/>
            <person name="Lee B.I."/>
            <person name="Makabe K.W."/>
            <person name="Manohar C."/>
            <person name="Matassi G."/>
            <person name="Medina M."/>
            <person name="Mochizuki Y."/>
            <person name="Mount S."/>
            <person name="Morishita T."/>
            <person name="Miura S."/>
            <person name="Nakayama A."/>
            <person name="Nishizaka S."/>
            <person name="Nomoto H."/>
            <person name="Ohta F."/>
            <person name="Oishi K."/>
            <person name="Rigoutsos I."/>
            <person name="Sano M."/>
            <person name="Sasaki A."/>
            <person name="Sasakura Y."/>
            <person name="Shoguchi E."/>
            <person name="Shin-i T."/>
            <person name="Spagnuolo A."/>
            <person name="Stainier D."/>
            <person name="Suzuki M.M."/>
            <person name="Tassy O."/>
            <person name="Takatori N."/>
            <person name="Tokuoka M."/>
            <person name="Yagi K."/>
            <person name="Yoshizaki F."/>
            <person name="Wada S."/>
            <person name="Zhang C."/>
            <person name="Hyatt P.D."/>
            <person name="Larimer F."/>
            <person name="Detter C."/>
            <person name="Doggett N."/>
            <person name="Glavina T."/>
            <person name="Hawkins T."/>
            <person name="Richardson P."/>
            <person name="Lucas S."/>
            <person name="Kohara Y."/>
            <person name="Levine M."/>
            <person name="Satoh N."/>
            <person name="Rokhsar D.S."/>
        </authorList>
    </citation>
    <scope>NUCLEOTIDE SEQUENCE [LARGE SCALE GENOMIC DNA]</scope>
</reference>